<reference evidence="1 2" key="1">
    <citation type="submission" date="2014-04" db="EMBL/GenBank/DDBJ databases">
        <authorList>
            <consortium name="DOE Joint Genome Institute"/>
            <person name="Kuo A."/>
            <person name="Kohler A."/>
            <person name="Nagy L.G."/>
            <person name="Floudas D."/>
            <person name="Copeland A."/>
            <person name="Barry K.W."/>
            <person name="Cichocki N."/>
            <person name="Veneault-Fourrey C."/>
            <person name="LaButti K."/>
            <person name="Lindquist E.A."/>
            <person name="Lipzen A."/>
            <person name="Lundell T."/>
            <person name="Morin E."/>
            <person name="Murat C."/>
            <person name="Sun H."/>
            <person name="Tunlid A."/>
            <person name="Henrissat B."/>
            <person name="Grigoriev I.V."/>
            <person name="Hibbett D.S."/>
            <person name="Martin F."/>
            <person name="Nordberg H.P."/>
            <person name="Cantor M.N."/>
            <person name="Hua S.X."/>
        </authorList>
    </citation>
    <scope>NUCLEOTIDE SEQUENCE [LARGE SCALE GENOMIC DNA]</scope>
    <source>
        <strain evidence="1 2">LaAM-08-1</strain>
    </source>
</reference>
<dbReference type="AlphaFoldDB" id="A0A0C9XCG1"/>
<keyword evidence="2" id="KW-1185">Reference proteome</keyword>
<evidence type="ECO:0000313" key="1">
    <source>
        <dbReference type="EMBL" id="KIK09940.1"/>
    </source>
</evidence>
<proteinExistence type="predicted"/>
<name>A0A0C9XCG1_9AGAR</name>
<reference evidence="2" key="2">
    <citation type="submission" date="2015-01" db="EMBL/GenBank/DDBJ databases">
        <title>Evolutionary Origins and Diversification of the Mycorrhizal Mutualists.</title>
        <authorList>
            <consortium name="DOE Joint Genome Institute"/>
            <consortium name="Mycorrhizal Genomics Consortium"/>
            <person name="Kohler A."/>
            <person name="Kuo A."/>
            <person name="Nagy L.G."/>
            <person name="Floudas D."/>
            <person name="Copeland A."/>
            <person name="Barry K.W."/>
            <person name="Cichocki N."/>
            <person name="Veneault-Fourrey C."/>
            <person name="LaButti K."/>
            <person name="Lindquist E.A."/>
            <person name="Lipzen A."/>
            <person name="Lundell T."/>
            <person name="Morin E."/>
            <person name="Murat C."/>
            <person name="Riley R."/>
            <person name="Ohm R."/>
            <person name="Sun H."/>
            <person name="Tunlid A."/>
            <person name="Henrissat B."/>
            <person name="Grigoriev I.V."/>
            <person name="Hibbett D.S."/>
            <person name="Martin F."/>
        </authorList>
    </citation>
    <scope>NUCLEOTIDE SEQUENCE [LARGE SCALE GENOMIC DNA]</scope>
    <source>
        <strain evidence="2">LaAM-08-1</strain>
    </source>
</reference>
<sequence>MVADVGSSWEKEARVREILQLSLMNFIQISEICPGFASVALCTLSDSFQCSHPIPIALRSERQTLPARLVSYHQHLVVMSPVGGFRWIYVISSFSIH</sequence>
<dbReference type="EMBL" id="KN838537">
    <property type="protein sequence ID" value="KIK09940.1"/>
    <property type="molecule type" value="Genomic_DNA"/>
</dbReference>
<evidence type="ECO:0000313" key="2">
    <source>
        <dbReference type="Proteomes" id="UP000054477"/>
    </source>
</evidence>
<dbReference type="Proteomes" id="UP000054477">
    <property type="component" value="Unassembled WGS sequence"/>
</dbReference>
<accession>A0A0C9XCG1</accession>
<gene>
    <name evidence="1" type="ORF">K443DRAFT_671258</name>
</gene>
<dbReference type="HOGENOM" id="CLU_2352268_0_0_1"/>
<organism evidence="1 2">
    <name type="scientific">Laccaria amethystina LaAM-08-1</name>
    <dbReference type="NCBI Taxonomy" id="1095629"/>
    <lineage>
        <taxon>Eukaryota</taxon>
        <taxon>Fungi</taxon>
        <taxon>Dikarya</taxon>
        <taxon>Basidiomycota</taxon>
        <taxon>Agaricomycotina</taxon>
        <taxon>Agaricomycetes</taxon>
        <taxon>Agaricomycetidae</taxon>
        <taxon>Agaricales</taxon>
        <taxon>Agaricineae</taxon>
        <taxon>Hydnangiaceae</taxon>
        <taxon>Laccaria</taxon>
    </lineage>
</organism>
<protein>
    <submittedName>
        <fullName evidence="1">Uncharacterized protein</fullName>
    </submittedName>
</protein>
<feature type="non-terminal residue" evidence="1">
    <location>
        <position position="97"/>
    </location>
</feature>